<dbReference type="AlphaFoldDB" id="A0A6J7IS22"/>
<dbReference type="EMBL" id="CAFBNE010000009">
    <property type="protein sequence ID" value="CAB4934063.1"/>
    <property type="molecule type" value="Genomic_DNA"/>
</dbReference>
<protein>
    <submittedName>
        <fullName evidence="2">Unannotated protein</fullName>
    </submittedName>
</protein>
<sequence length="219" mass="22972">MRRPTTTAAALAGVAALAALALGACSSSTSTSTSTSPPPPPAREAAGPLDCGGDPGVAFNESVMVVNRTSTRVRVYTSGVDCYDWGGTANPSRLDGIQLDAGVSSANETFVVREIPQANNQIRPWDMEIAYWGGTQWLSAKVEPRPTFGAAKGTCNTEKGFVACFGVSLCPGPDYLESRIELPLDSAWGSQFTDSGRRLVVTTYCSLADTQARIVLTDG</sequence>
<accession>A0A6J7IS22</accession>
<evidence type="ECO:0000313" key="2">
    <source>
        <dbReference type="EMBL" id="CAB4934063.1"/>
    </source>
</evidence>
<gene>
    <name evidence="2" type="ORF">UFOPK3772_00450</name>
</gene>
<evidence type="ECO:0000256" key="1">
    <source>
        <dbReference type="SAM" id="MobiDB-lite"/>
    </source>
</evidence>
<feature type="region of interest" description="Disordered" evidence="1">
    <location>
        <begin position="27"/>
        <end position="53"/>
    </location>
</feature>
<reference evidence="2" key="1">
    <citation type="submission" date="2020-05" db="EMBL/GenBank/DDBJ databases">
        <authorList>
            <person name="Chiriac C."/>
            <person name="Salcher M."/>
            <person name="Ghai R."/>
            <person name="Kavagutti S V."/>
        </authorList>
    </citation>
    <scope>NUCLEOTIDE SEQUENCE</scope>
</reference>
<organism evidence="2">
    <name type="scientific">freshwater metagenome</name>
    <dbReference type="NCBI Taxonomy" id="449393"/>
    <lineage>
        <taxon>unclassified sequences</taxon>
        <taxon>metagenomes</taxon>
        <taxon>ecological metagenomes</taxon>
    </lineage>
</organism>
<name>A0A6J7IS22_9ZZZZ</name>
<dbReference type="PROSITE" id="PS51257">
    <property type="entry name" value="PROKAR_LIPOPROTEIN"/>
    <property type="match status" value="1"/>
</dbReference>
<proteinExistence type="predicted"/>